<name>A0A2K9Z2H6_RHILE</name>
<evidence type="ECO:0000313" key="1">
    <source>
        <dbReference type="EMBL" id="AUW42438.1"/>
    </source>
</evidence>
<protein>
    <submittedName>
        <fullName evidence="1">Uncharacterized protein</fullName>
    </submittedName>
</protein>
<proteinExistence type="predicted"/>
<gene>
    <name evidence="1" type="ORF">CUJ84_Chr002072</name>
</gene>
<sequence length="37" mass="3721">MMAKGYLIAQAAVTDPEAKALRAGAADAGFILIEGAD</sequence>
<dbReference type="AlphaFoldDB" id="A0A2K9Z2H6"/>
<organism evidence="1 2">
    <name type="scientific">Rhizobium leguminosarum</name>
    <dbReference type="NCBI Taxonomy" id="384"/>
    <lineage>
        <taxon>Bacteria</taxon>
        <taxon>Pseudomonadati</taxon>
        <taxon>Pseudomonadota</taxon>
        <taxon>Alphaproteobacteria</taxon>
        <taxon>Hyphomicrobiales</taxon>
        <taxon>Rhizobiaceae</taxon>
        <taxon>Rhizobium/Agrobacterium group</taxon>
        <taxon>Rhizobium</taxon>
    </lineage>
</organism>
<accession>A0A2K9Z2H6</accession>
<dbReference type="Proteomes" id="UP000238523">
    <property type="component" value="Chromosome"/>
</dbReference>
<reference evidence="1 2" key="1">
    <citation type="submission" date="2017-11" db="EMBL/GenBank/DDBJ databases">
        <title>Complete genome of Rhizobium leguminosarum Norway, an ineffective micro-symbiont.</title>
        <authorList>
            <person name="Hoffrichter A."/>
            <person name="Liang J."/>
            <person name="Brachmann A."/>
            <person name="Marin M."/>
        </authorList>
    </citation>
    <scope>NUCLEOTIDE SEQUENCE [LARGE SCALE GENOMIC DNA]</scope>
    <source>
        <strain evidence="1 2">Norway</strain>
    </source>
</reference>
<evidence type="ECO:0000313" key="2">
    <source>
        <dbReference type="Proteomes" id="UP000238523"/>
    </source>
</evidence>
<dbReference type="EMBL" id="CP025012">
    <property type="protein sequence ID" value="AUW42438.1"/>
    <property type="molecule type" value="Genomic_DNA"/>
</dbReference>